<reference evidence="1 2" key="1">
    <citation type="submission" date="2024-10" db="EMBL/GenBank/DDBJ databases">
        <title>The Natural Products Discovery Center: Release of the First 8490 Sequenced Strains for Exploring Actinobacteria Biosynthetic Diversity.</title>
        <authorList>
            <person name="Kalkreuter E."/>
            <person name="Kautsar S.A."/>
            <person name="Yang D."/>
            <person name="Bader C.D."/>
            <person name="Teijaro C.N."/>
            <person name="Fluegel L."/>
            <person name="Davis C.M."/>
            <person name="Simpson J.R."/>
            <person name="Lauterbach L."/>
            <person name="Steele A.D."/>
            <person name="Gui C."/>
            <person name="Meng S."/>
            <person name="Li G."/>
            <person name="Viehrig K."/>
            <person name="Ye F."/>
            <person name="Su P."/>
            <person name="Kiefer A.F."/>
            <person name="Nichols A."/>
            <person name="Cepeda A.J."/>
            <person name="Yan W."/>
            <person name="Fan B."/>
            <person name="Jiang Y."/>
            <person name="Adhikari A."/>
            <person name="Zheng C.-J."/>
            <person name="Schuster L."/>
            <person name="Cowan T.M."/>
            <person name="Smanski M.J."/>
            <person name="Chevrette M.G."/>
            <person name="De Carvalho L.P.S."/>
            <person name="Shen B."/>
        </authorList>
    </citation>
    <scope>NUCLEOTIDE SEQUENCE [LARGE SCALE GENOMIC DNA]</scope>
    <source>
        <strain evidence="1 2">NPDC002173</strain>
    </source>
</reference>
<comment type="caution">
    <text evidence="1">The sequence shown here is derived from an EMBL/GenBank/DDBJ whole genome shotgun (WGS) entry which is preliminary data.</text>
</comment>
<gene>
    <name evidence="1" type="ORF">ACFYXI_43170</name>
</gene>
<dbReference type="RefSeq" id="WP_387418466.1">
    <property type="nucleotide sequence ID" value="NZ_JBIASD010000086.1"/>
</dbReference>
<evidence type="ECO:0000313" key="1">
    <source>
        <dbReference type="EMBL" id="MFF3672302.1"/>
    </source>
</evidence>
<sequence length="103" mass="11312">MRVRPHQVRVRGEDAIQLLACWRGLLARGLVAGRLEEDPDLPALSTLHLDETAAIWLLATPRQAIAWAATYNRAYPGALAALGITPEIYADEHAWTTWLATAA</sequence>
<name>A0ABW6T7E9_9ACTN</name>
<organism evidence="1 2">
    <name type="scientific">Microtetraspora malaysiensis</name>
    <dbReference type="NCBI Taxonomy" id="161358"/>
    <lineage>
        <taxon>Bacteria</taxon>
        <taxon>Bacillati</taxon>
        <taxon>Actinomycetota</taxon>
        <taxon>Actinomycetes</taxon>
        <taxon>Streptosporangiales</taxon>
        <taxon>Streptosporangiaceae</taxon>
        <taxon>Microtetraspora</taxon>
    </lineage>
</organism>
<keyword evidence="2" id="KW-1185">Reference proteome</keyword>
<dbReference type="Proteomes" id="UP001602013">
    <property type="component" value="Unassembled WGS sequence"/>
</dbReference>
<evidence type="ECO:0000313" key="2">
    <source>
        <dbReference type="Proteomes" id="UP001602013"/>
    </source>
</evidence>
<proteinExistence type="predicted"/>
<dbReference type="EMBL" id="JBIASD010000086">
    <property type="protein sequence ID" value="MFF3672302.1"/>
    <property type="molecule type" value="Genomic_DNA"/>
</dbReference>
<accession>A0ABW6T7E9</accession>
<protein>
    <submittedName>
        <fullName evidence="1">Uncharacterized protein</fullName>
    </submittedName>
</protein>